<gene>
    <name evidence="1" type="ORF">rCG_46791</name>
</gene>
<protein>
    <submittedName>
        <fullName evidence="1">RCG46791</fullName>
    </submittedName>
</protein>
<feature type="non-terminal residue" evidence="1">
    <location>
        <position position="8"/>
    </location>
</feature>
<dbReference type="Proteomes" id="UP000234681">
    <property type="component" value="Chromosome 18"/>
</dbReference>
<sequence>MVVVFPPK</sequence>
<evidence type="ECO:0000313" key="2">
    <source>
        <dbReference type="Proteomes" id="UP000234681"/>
    </source>
</evidence>
<evidence type="ECO:0000313" key="1">
    <source>
        <dbReference type="EMBL" id="EDM14441.1"/>
    </source>
</evidence>
<dbReference type="EMBL" id="CH473971">
    <property type="protein sequence ID" value="EDM14441.1"/>
    <property type="molecule type" value="Genomic_DNA"/>
</dbReference>
<accession>A6IX10</accession>
<reference evidence="2" key="1">
    <citation type="submission" date="2005-09" db="EMBL/GenBank/DDBJ databases">
        <authorList>
            <person name="Mural R.J."/>
            <person name="Li P.W."/>
            <person name="Adams M.D."/>
            <person name="Amanatides P.G."/>
            <person name="Baden-Tillson H."/>
            <person name="Barnstead M."/>
            <person name="Chin S.H."/>
            <person name="Dew I."/>
            <person name="Evans C.A."/>
            <person name="Ferriera S."/>
            <person name="Flanigan M."/>
            <person name="Fosler C."/>
            <person name="Glodek A."/>
            <person name="Gu Z."/>
            <person name="Holt R.A."/>
            <person name="Jennings D."/>
            <person name="Kraft C.L."/>
            <person name="Lu F."/>
            <person name="Nguyen T."/>
            <person name="Nusskern D.R."/>
            <person name="Pfannkoch C.M."/>
            <person name="Sitter C."/>
            <person name="Sutton G.G."/>
            <person name="Venter J.C."/>
            <person name="Wang Z."/>
            <person name="Woodage T."/>
            <person name="Zheng X.H."/>
            <person name="Zhong F."/>
        </authorList>
    </citation>
    <scope>NUCLEOTIDE SEQUENCE [LARGE SCALE GENOMIC DNA]</scope>
    <source>
        <strain>BN</strain>
        <strain evidence="2">Sprague-Dawley</strain>
    </source>
</reference>
<name>A6IX10_RAT</name>
<organism evidence="1 2">
    <name type="scientific">Rattus norvegicus</name>
    <name type="common">Rat</name>
    <dbReference type="NCBI Taxonomy" id="10116"/>
    <lineage>
        <taxon>Eukaryota</taxon>
        <taxon>Metazoa</taxon>
        <taxon>Chordata</taxon>
        <taxon>Craniata</taxon>
        <taxon>Vertebrata</taxon>
        <taxon>Euteleostomi</taxon>
        <taxon>Mammalia</taxon>
        <taxon>Eutheria</taxon>
        <taxon>Euarchontoglires</taxon>
        <taxon>Glires</taxon>
        <taxon>Rodentia</taxon>
        <taxon>Myomorpha</taxon>
        <taxon>Muroidea</taxon>
        <taxon>Muridae</taxon>
        <taxon>Murinae</taxon>
        <taxon>Rattus</taxon>
    </lineage>
</organism>
<proteinExistence type="predicted"/>